<organism evidence="4 5">
    <name type="scientific">Pseudomonas fluvialis</name>
    <dbReference type="NCBI Taxonomy" id="1793966"/>
    <lineage>
        <taxon>Bacteria</taxon>
        <taxon>Pseudomonadati</taxon>
        <taxon>Pseudomonadota</taxon>
        <taxon>Gammaproteobacteria</taxon>
        <taxon>Pseudomonadales</taxon>
        <taxon>Pseudomonadaceae</taxon>
        <taxon>Pseudomonas</taxon>
    </lineage>
</organism>
<dbReference type="SUPFAM" id="SSF53850">
    <property type="entry name" value="Periplasmic binding protein-like II"/>
    <property type="match status" value="1"/>
</dbReference>
<dbReference type="AlphaFoldDB" id="A0A7X0BPS2"/>
<evidence type="ECO:0000256" key="1">
    <source>
        <dbReference type="ARBA" id="ARBA00010333"/>
    </source>
</evidence>
<reference evidence="4 5" key="1">
    <citation type="submission" date="2020-08" db="EMBL/GenBank/DDBJ databases">
        <title>Functional genomics of gut bacteria from endangered species of beetles.</title>
        <authorList>
            <person name="Carlos-Shanley C."/>
        </authorList>
    </citation>
    <scope>NUCLEOTIDE SEQUENCE [LARGE SCALE GENOMIC DNA]</scope>
    <source>
        <strain evidence="4 5">S00202</strain>
    </source>
</reference>
<evidence type="ECO:0000313" key="5">
    <source>
        <dbReference type="Proteomes" id="UP000557193"/>
    </source>
</evidence>
<comment type="similarity">
    <text evidence="1">Belongs to the bacterial solute-binding protein 3 family.</text>
</comment>
<evidence type="ECO:0000256" key="2">
    <source>
        <dbReference type="ARBA" id="ARBA00022729"/>
    </source>
</evidence>
<dbReference type="Pfam" id="PF00497">
    <property type="entry name" value="SBP_bac_3"/>
    <property type="match status" value="1"/>
</dbReference>
<dbReference type="SMART" id="SM00062">
    <property type="entry name" value="PBPb"/>
    <property type="match status" value="1"/>
</dbReference>
<evidence type="ECO:0000259" key="3">
    <source>
        <dbReference type="SMART" id="SM00062"/>
    </source>
</evidence>
<keyword evidence="2" id="KW-0732">Signal</keyword>
<name>A0A7X0BPS2_9PSED</name>
<dbReference type="PANTHER" id="PTHR35936">
    <property type="entry name" value="MEMBRANE-BOUND LYTIC MUREIN TRANSGLYCOSYLASE F"/>
    <property type="match status" value="1"/>
</dbReference>
<comment type="caution">
    <text evidence="4">The sequence shown here is derived from an EMBL/GenBank/DDBJ whole genome shotgun (WGS) entry which is preliminary data.</text>
</comment>
<sequence length="241" mass="27512">MKELWVAALILLAAPLAAEEWRVVGDEQFAPYSFVSQDDDTPRGLDVELVRAVLDETGQPYTLRLYPWARVKQMLERGEVDMAFQFAGTPERQAQYELVGPLRSGSTVFMSSTRVVLQDWHSLDDLSPYVIGQVRGYAYEAAFDKADLRRDSSASNPRQLVSMLLAGRIDIIVGDREQLLYFVREQRADAEVRILPTPLVQMPRYVAFAKGDKHRAERFAKALEKLRADGRLQTLLQRWTH</sequence>
<feature type="domain" description="Solute-binding protein family 3/N-terminal" evidence="3">
    <location>
        <begin position="20"/>
        <end position="241"/>
    </location>
</feature>
<dbReference type="EMBL" id="JACHLL010000001">
    <property type="protein sequence ID" value="MBB6340599.1"/>
    <property type="molecule type" value="Genomic_DNA"/>
</dbReference>
<evidence type="ECO:0000313" key="4">
    <source>
        <dbReference type="EMBL" id="MBB6340599.1"/>
    </source>
</evidence>
<dbReference type="Gene3D" id="3.40.190.10">
    <property type="entry name" value="Periplasmic binding protein-like II"/>
    <property type="match status" value="2"/>
</dbReference>
<dbReference type="InterPro" id="IPR001638">
    <property type="entry name" value="Solute-binding_3/MltF_N"/>
</dbReference>
<dbReference type="PANTHER" id="PTHR35936:SF25">
    <property type="entry name" value="ABC TRANSPORTER SUBSTRATE-BINDING PROTEIN"/>
    <property type="match status" value="1"/>
</dbReference>
<dbReference type="Proteomes" id="UP000557193">
    <property type="component" value="Unassembled WGS sequence"/>
</dbReference>
<keyword evidence="5" id="KW-1185">Reference proteome</keyword>
<proteinExistence type="inferred from homology"/>
<gene>
    <name evidence="4" type="ORF">HNP49_000749</name>
</gene>
<protein>
    <submittedName>
        <fullName evidence="4">Polar amino acid transport system substrate-binding protein</fullName>
    </submittedName>
</protein>
<dbReference type="RefSeq" id="WP_184680729.1">
    <property type="nucleotide sequence ID" value="NZ_JACHLL010000001.1"/>
</dbReference>
<accession>A0A7X0BPS2</accession>